<proteinExistence type="predicted"/>
<organism evidence="1 2">
    <name type="scientific">Mycolicibacterium conceptionense</name>
    <dbReference type="NCBI Taxonomy" id="451644"/>
    <lineage>
        <taxon>Bacteria</taxon>
        <taxon>Bacillati</taxon>
        <taxon>Actinomycetota</taxon>
        <taxon>Actinomycetes</taxon>
        <taxon>Mycobacteriales</taxon>
        <taxon>Mycobacteriaceae</taxon>
        <taxon>Mycolicibacterium</taxon>
    </lineage>
</organism>
<dbReference type="RefSeq" id="WP_048895868.1">
    <property type="nucleotide sequence ID" value="NZ_LFOD01000012.1"/>
</dbReference>
<protein>
    <submittedName>
        <fullName evidence="1">Uncharacterized protein</fullName>
    </submittedName>
</protein>
<sequence length="94" mass="10756">MAIPEPLIDPADAQVGREHEYTVAFRGDVEDGYWRLDNPFTNHTAYRDSDGRWHFLTAVNYPDPPREQSLLHDDDELVVIAKREHPLGTWGVVG</sequence>
<reference evidence="1 2" key="1">
    <citation type="submission" date="2015-06" db="EMBL/GenBank/DDBJ databases">
        <title>Genome sequence of Mycobacterium conceptionense strain MLE.</title>
        <authorList>
            <person name="Greninger A.L."/>
            <person name="Cunningham G."/>
            <person name="Chiu C.Y."/>
            <person name="Miller S."/>
        </authorList>
    </citation>
    <scope>NUCLEOTIDE SEQUENCE [LARGE SCALE GENOMIC DNA]</scope>
    <source>
        <strain evidence="1 2">MLE</strain>
    </source>
</reference>
<name>A0A0J8U937_9MYCO</name>
<comment type="caution">
    <text evidence="1">The sequence shown here is derived from an EMBL/GenBank/DDBJ whole genome shotgun (WGS) entry which is preliminary data.</text>
</comment>
<gene>
    <name evidence="1" type="ORF">ACT17_14585</name>
</gene>
<dbReference type="PATRIC" id="fig|451644.5.peg.3011"/>
<accession>A0A0J8U937</accession>
<evidence type="ECO:0000313" key="1">
    <source>
        <dbReference type="EMBL" id="KMV17522.1"/>
    </source>
</evidence>
<evidence type="ECO:0000313" key="2">
    <source>
        <dbReference type="Proteomes" id="UP000037594"/>
    </source>
</evidence>
<dbReference type="AlphaFoldDB" id="A0A0J8U937"/>
<dbReference type="Proteomes" id="UP000037594">
    <property type="component" value="Unassembled WGS sequence"/>
</dbReference>
<dbReference type="EMBL" id="LFOD01000012">
    <property type="protein sequence ID" value="KMV17522.1"/>
    <property type="molecule type" value="Genomic_DNA"/>
</dbReference>